<evidence type="ECO:0000256" key="1">
    <source>
        <dbReference type="PROSITE-ProRule" id="PRU01240"/>
    </source>
</evidence>
<dbReference type="PROSITE" id="PS51892">
    <property type="entry name" value="SUBTILASE"/>
    <property type="match status" value="1"/>
</dbReference>
<dbReference type="CDD" id="cd07476">
    <property type="entry name" value="Peptidases_S8_thiazoline_oxidase_subtilisin-like_protease"/>
    <property type="match status" value="1"/>
</dbReference>
<sequence>MVGVVGADFQREILFAFGGGDPLITIAVLDGPVDRTHDCFRGARLAPLETAASKSTDGHATAQGTHIASLIFGQPCSSVEGVAPLCRGLLAPIFSDDRLGCSQADLAQAMVQAVDHGAHILHISGGLFEGRRQPTAELIAAVAWCNQHDVLIVAGAGRDGCGNLLRRCGAANLLPVGAIDRHGRLIGGGDASLHDIGVAVPGANLIGAAREGGIGERRGANYAAGLIAGIAGLLLGAQTGNGQAPDPGAAVEAILGSATPRVAARAYECQRAWMGRANIEAAAARLTGVMHDTAAASPFGLWHRAQTSSQPSDHAAFRPRA</sequence>
<gene>
    <name evidence="3" type="ORF">HZA66_19650</name>
</gene>
<dbReference type="EMBL" id="JACRJB010000053">
    <property type="protein sequence ID" value="MBI5131659.1"/>
    <property type="molecule type" value="Genomic_DNA"/>
</dbReference>
<comment type="caution">
    <text evidence="1">Lacks conserved residue(s) required for the propagation of feature annotation.</text>
</comment>
<dbReference type="InterPro" id="IPR034056">
    <property type="entry name" value="Pep_S8_PatG/PatA-like"/>
</dbReference>
<dbReference type="InterPro" id="IPR000209">
    <property type="entry name" value="Peptidase_S8/S53_dom"/>
</dbReference>
<evidence type="ECO:0000313" key="3">
    <source>
        <dbReference type="EMBL" id="MBI5131659.1"/>
    </source>
</evidence>
<dbReference type="AlphaFoldDB" id="A0A933VW37"/>
<dbReference type="SUPFAM" id="SSF52743">
    <property type="entry name" value="Subtilisin-like"/>
    <property type="match status" value="1"/>
</dbReference>
<protein>
    <submittedName>
        <fullName evidence="3">S8 family serine peptidase</fullName>
    </submittedName>
</protein>
<organism evidence="3 4">
    <name type="scientific">Rhodopseudomonas palustris</name>
    <dbReference type="NCBI Taxonomy" id="1076"/>
    <lineage>
        <taxon>Bacteria</taxon>
        <taxon>Pseudomonadati</taxon>
        <taxon>Pseudomonadota</taxon>
        <taxon>Alphaproteobacteria</taxon>
        <taxon>Hyphomicrobiales</taxon>
        <taxon>Nitrobacteraceae</taxon>
        <taxon>Rhodopseudomonas</taxon>
    </lineage>
</organism>
<dbReference type="Gene3D" id="3.40.50.200">
    <property type="entry name" value="Peptidase S8/S53 domain"/>
    <property type="match status" value="1"/>
</dbReference>
<evidence type="ECO:0000259" key="2">
    <source>
        <dbReference type="Pfam" id="PF00082"/>
    </source>
</evidence>
<proteinExistence type="inferred from homology"/>
<dbReference type="Pfam" id="PF00082">
    <property type="entry name" value="Peptidase_S8"/>
    <property type="match status" value="1"/>
</dbReference>
<dbReference type="GO" id="GO:0006508">
    <property type="term" value="P:proteolysis"/>
    <property type="evidence" value="ECO:0007669"/>
    <property type="project" value="InterPro"/>
</dbReference>
<dbReference type="InterPro" id="IPR036852">
    <property type="entry name" value="Peptidase_S8/S53_dom_sf"/>
</dbReference>
<dbReference type="Proteomes" id="UP000782519">
    <property type="component" value="Unassembled WGS sequence"/>
</dbReference>
<evidence type="ECO:0000313" key="4">
    <source>
        <dbReference type="Proteomes" id="UP000782519"/>
    </source>
</evidence>
<accession>A0A933VW37</accession>
<feature type="domain" description="Peptidase S8/S53" evidence="2">
    <location>
        <begin position="24"/>
        <end position="238"/>
    </location>
</feature>
<dbReference type="GO" id="GO:0004252">
    <property type="term" value="F:serine-type endopeptidase activity"/>
    <property type="evidence" value="ECO:0007669"/>
    <property type="project" value="InterPro"/>
</dbReference>
<comment type="similarity">
    <text evidence="1">Belongs to the peptidase S8 family.</text>
</comment>
<name>A0A933VW37_RHOPL</name>
<comment type="caution">
    <text evidence="3">The sequence shown here is derived from an EMBL/GenBank/DDBJ whole genome shotgun (WGS) entry which is preliminary data.</text>
</comment>
<reference evidence="3" key="1">
    <citation type="submission" date="2020-07" db="EMBL/GenBank/DDBJ databases">
        <title>Huge and variable diversity of episymbiotic CPR bacteria and DPANN archaea in groundwater ecosystems.</title>
        <authorList>
            <person name="He C.Y."/>
            <person name="Keren R."/>
            <person name="Whittaker M."/>
            <person name="Farag I.F."/>
            <person name="Doudna J."/>
            <person name="Cate J.H.D."/>
            <person name="Banfield J.F."/>
        </authorList>
    </citation>
    <scope>NUCLEOTIDE SEQUENCE</scope>
    <source>
        <strain evidence="3">NC_groundwater_1818_Pr3_B-0.1um_66_35</strain>
    </source>
</reference>